<keyword evidence="2" id="KW-1185">Reference proteome</keyword>
<dbReference type="Gene3D" id="3.40.50.300">
    <property type="entry name" value="P-loop containing nucleotide triphosphate hydrolases"/>
    <property type="match status" value="1"/>
</dbReference>
<dbReference type="InterPro" id="IPR027417">
    <property type="entry name" value="P-loop_NTPase"/>
</dbReference>
<dbReference type="EMBL" id="JBHUOZ010000003">
    <property type="protein sequence ID" value="MFD2921994.1"/>
    <property type="molecule type" value="Genomic_DNA"/>
</dbReference>
<dbReference type="SUPFAM" id="SSF52540">
    <property type="entry name" value="P-loop containing nucleoside triphosphate hydrolases"/>
    <property type="match status" value="1"/>
</dbReference>
<organism evidence="1 2">
    <name type="scientific">Terrimonas rubra</name>
    <dbReference type="NCBI Taxonomy" id="1035890"/>
    <lineage>
        <taxon>Bacteria</taxon>
        <taxon>Pseudomonadati</taxon>
        <taxon>Bacteroidota</taxon>
        <taxon>Chitinophagia</taxon>
        <taxon>Chitinophagales</taxon>
        <taxon>Chitinophagaceae</taxon>
        <taxon>Terrimonas</taxon>
    </lineage>
</organism>
<evidence type="ECO:0000313" key="1">
    <source>
        <dbReference type="EMBL" id="MFD2921994.1"/>
    </source>
</evidence>
<comment type="caution">
    <text evidence="1">The sequence shown here is derived from an EMBL/GenBank/DDBJ whole genome shotgun (WGS) entry which is preliminary data.</text>
</comment>
<reference evidence="2" key="1">
    <citation type="journal article" date="2019" name="Int. J. Syst. Evol. Microbiol.">
        <title>The Global Catalogue of Microorganisms (GCM) 10K type strain sequencing project: providing services to taxonomists for standard genome sequencing and annotation.</title>
        <authorList>
            <consortium name="The Broad Institute Genomics Platform"/>
            <consortium name="The Broad Institute Genome Sequencing Center for Infectious Disease"/>
            <person name="Wu L."/>
            <person name="Ma J."/>
        </authorList>
    </citation>
    <scope>NUCLEOTIDE SEQUENCE [LARGE SCALE GENOMIC DNA]</scope>
    <source>
        <strain evidence="2">KCTC 23299</strain>
    </source>
</reference>
<dbReference type="Proteomes" id="UP001597511">
    <property type="component" value="Unassembled WGS sequence"/>
</dbReference>
<dbReference type="RefSeq" id="WP_386103273.1">
    <property type="nucleotide sequence ID" value="NZ_JBHUOZ010000003.1"/>
</dbReference>
<protein>
    <submittedName>
        <fullName evidence="1">Uncharacterized protein</fullName>
    </submittedName>
</protein>
<gene>
    <name evidence="1" type="ORF">ACFS6H_19900</name>
</gene>
<sequence length="301" mass="35290">MNQASEKIMLLAKQLNLTPSETEEVEYILSKEEEEMCIQNAIDKEKQNMIWRMNEASANQFQIEMRIKNTNWDQLINRDEILKLANSSKLHLEWEKQQRLKEKEAEKELKAEISKRCDAKYFYKILKKGCQGIKNKPLIVSNETLPLIKALCFFFSEDERFESELGYNLQKGLLIRGISGLGKTFLIKLLLNNERKPVSQISMIEVSREIKDNGFYTPPENAILNIDDVGTEQTEVNYYGTKINWFKEFIESYHLQSKAFNRLIISTNNNSEQLEQMYGFRVRSRLKEMFNVIDVKGASMR</sequence>
<proteinExistence type="predicted"/>
<name>A0ABW6A9C3_9BACT</name>
<evidence type="ECO:0000313" key="2">
    <source>
        <dbReference type="Proteomes" id="UP001597511"/>
    </source>
</evidence>
<accession>A0ABW6A9C3</accession>